<dbReference type="Proteomes" id="UP000077589">
    <property type="component" value="Unassembled WGS sequence"/>
</dbReference>
<comment type="caution">
    <text evidence="1">The sequence shown here is derived from an EMBL/GenBank/DDBJ whole genome shotgun (WGS) entry which is preliminary data.</text>
</comment>
<evidence type="ECO:0000313" key="2">
    <source>
        <dbReference type="Proteomes" id="UP000077589"/>
    </source>
</evidence>
<name>A0A1A9RLP1_EIKCO</name>
<accession>A0A1A9RLP1</accession>
<sequence length="61" mass="7108">MADVSAGSELYRYSLKECSALDLLYYLCCRRLAARFHCFAGAMKQFADVMLKTVRKELFFR</sequence>
<evidence type="ECO:0000313" key="1">
    <source>
        <dbReference type="EMBL" id="OAM19985.1"/>
    </source>
</evidence>
<dbReference type="AlphaFoldDB" id="A0A1A9RLP1"/>
<reference evidence="2" key="1">
    <citation type="submission" date="2016-05" db="EMBL/GenBank/DDBJ databases">
        <title>Draft genome of Corynebacterium afermentans subsp. afermentans LCDC 88199T.</title>
        <authorList>
            <person name="Bernier A.-M."/>
            <person name="Bernard K."/>
        </authorList>
    </citation>
    <scope>NUCLEOTIDE SEQUENCE [LARGE SCALE GENOMIC DNA]</scope>
    <source>
        <strain evidence="2">NML04-0072</strain>
    </source>
</reference>
<protein>
    <submittedName>
        <fullName evidence="1">Uncharacterized protein</fullName>
    </submittedName>
</protein>
<proteinExistence type="predicted"/>
<organism evidence="1 2">
    <name type="scientific">Eikenella corrodens</name>
    <dbReference type="NCBI Taxonomy" id="539"/>
    <lineage>
        <taxon>Bacteria</taxon>
        <taxon>Pseudomonadati</taxon>
        <taxon>Pseudomonadota</taxon>
        <taxon>Betaproteobacteria</taxon>
        <taxon>Neisseriales</taxon>
        <taxon>Neisseriaceae</taxon>
        <taxon>Eikenella</taxon>
    </lineage>
</organism>
<dbReference type="EMBL" id="LXSG01000026">
    <property type="protein sequence ID" value="OAM19985.1"/>
    <property type="molecule type" value="Genomic_DNA"/>
</dbReference>
<gene>
    <name evidence="1" type="ORF">A7P90_04160</name>
</gene>